<dbReference type="PROSITE" id="PS50110">
    <property type="entry name" value="RESPONSE_REGULATORY"/>
    <property type="match status" value="1"/>
</dbReference>
<dbReference type="Pfam" id="PF00072">
    <property type="entry name" value="Response_reg"/>
    <property type="match status" value="1"/>
</dbReference>
<feature type="modified residue" description="4-aspartylphosphate" evidence="3">
    <location>
        <position position="57"/>
    </location>
</feature>
<dbReference type="InterPro" id="IPR000792">
    <property type="entry name" value="Tscrpt_reg_LuxR_C"/>
</dbReference>
<comment type="caution">
    <text evidence="6">The sequence shown here is derived from an EMBL/GenBank/DDBJ whole genome shotgun (WGS) entry which is preliminary data.</text>
</comment>
<accession>A0ABY3C9U5</accession>
<dbReference type="CDD" id="cd17535">
    <property type="entry name" value="REC_NarL-like"/>
    <property type="match status" value="1"/>
</dbReference>
<dbReference type="InterPro" id="IPR011006">
    <property type="entry name" value="CheY-like_superfamily"/>
</dbReference>
<dbReference type="SUPFAM" id="SSF52172">
    <property type="entry name" value="CheY-like"/>
    <property type="match status" value="1"/>
</dbReference>
<dbReference type="Proteomes" id="UP000733744">
    <property type="component" value="Unassembled WGS sequence"/>
</dbReference>
<dbReference type="PANTHER" id="PTHR43214">
    <property type="entry name" value="TWO-COMPONENT RESPONSE REGULATOR"/>
    <property type="match status" value="1"/>
</dbReference>
<sequence length="214" mass="23609">MKDKIKVILVDDHAVVRAGFRMLLSTEADIDVIAEAERGEAACQLYLERQPDVIVLDLSMPGIGGLESIRRICNRDGNAKILVFSVHDEMVYVDRAMNAGARGYITKNSAPNILVTAIQKIAAGEIYIEQGLMKNMPTQNSEADYRTIVDTLSPREFDVFLLLAKGLTAHKIAEELCLGYKTVANYGTQIRSKFKVSSVAELAHIAIILGIMRN</sequence>
<dbReference type="PROSITE" id="PS50043">
    <property type="entry name" value="HTH_LUXR_2"/>
    <property type="match status" value="1"/>
</dbReference>
<name>A0ABY3C9U5_9GAMM</name>
<dbReference type="InterPro" id="IPR001789">
    <property type="entry name" value="Sig_transdc_resp-reg_receiver"/>
</dbReference>
<dbReference type="InterPro" id="IPR039420">
    <property type="entry name" value="WalR-like"/>
</dbReference>
<evidence type="ECO:0000313" key="7">
    <source>
        <dbReference type="Proteomes" id="UP000733744"/>
    </source>
</evidence>
<dbReference type="SUPFAM" id="SSF46894">
    <property type="entry name" value="C-terminal effector domain of the bipartite response regulators"/>
    <property type="match status" value="1"/>
</dbReference>
<dbReference type="InterPro" id="IPR016032">
    <property type="entry name" value="Sig_transdc_resp-reg_C-effctor"/>
</dbReference>
<evidence type="ECO:0000259" key="5">
    <source>
        <dbReference type="PROSITE" id="PS50110"/>
    </source>
</evidence>
<keyword evidence="1 3" id="KW-0597">Phosphoprotein</keyword>
<evidence type="ECO:0000256" key="1">
    <source>
        <dbReference type="ARBA" id="ARBA00022553"/>
    </source>
</evidence>
<proteinExistence type="predicted"/>
<dbReference type="CDD" id="cd06170">
    <property type="entry name" value="LuxR_C_like"/>
    <property type="match status" value="1"/>
</dbReference>
<keyword evidence="2" id="KW-0238">DNA-binding</keyword>
<evidence type="ECO:0000256" key="3">
    <source>
        <dbReference type="PROSITE-ProRule" id="PRU00169"/>
    </source>
</evidence>
<feature type="domain" description="HTH luxR-type" evidence="4">
    <location>
        <begin position="145"/>
        <end position="210"/>
    </location>
</feature>
<dbReference type="EMBL" id="RYFG02000097">
    <property type="protein sequence ID" value="TRW94554.1"/>
    <property type="molecule type" value="Genomic_DNA"/>
</dbReference>
<organism evidence="6 7">
    <name type="scientific">Candidatus Methylobacter oryzae</name>
    <dbReference type="NCBI Taxonomy" id="2497749"/>
    <lineage>
        <taxon>Bacteria</taxon>
        <taxon>Pseudomonadati</taxon>
        <taxon>Pseudomonadota</taxon>
        <taxon>Gammaproteobacteria</taxon>
        <taxon>Methylococcales</taxon>
        <taxon>Methylococcaceae</taxon>
        <taxon>Methylobacter</taxon>
    </lineage>
</organism>
<reference evidence="6 7" key="1">
    <citation type="journal article" date="2019" name="Antonie Van Leeuwenhoek">
        <title>Description of 'Ca. Methylobacter oryzae' KRF1, a novel species from the environmentally important Methylobacter clade 2.</title>
        <authorList>
            <person name="Khatri K."/>
            <person name="Mohite J.A."/>
            <person name="Pandit P.S."/>
            <person name="Bahulikar R."/>
            <person name="Rahalkar M.C."/>
        </authorList>
    </citation>
    <scope>NUCLEOTIDE SEQUENCE [LARGE SCALE GENOMIC DNA]</scope>
    <source>
        <strain evidence="6 7">KRF1</strain>
    </source>
</reference>
<dbReference type="SMART" id="SM00421">
    <property type="entry name" value="HTH_LUXR"/>
    <property type="match status" value="1"/>
</dbReference>
<dbReference type="PANTHER" id="PTHR43214:SF43">
    <property type="entry name" value="TWO-COMPONENT RESPONSE REGULATOR"/>
    <property type="match status" value="1"/>
</dbReference>
<evidence type="ECO:0000256" key="2">
    <source>
        <dbReference type="ARBA" id="ARBA00023125"/>
    </source>
</evidence>
<dbReference type="PRINTS" id="PR00038">
    <property type="entry name" value="HTHLUXR"/>
</dbReference>
<protein>
    <submittedName>
        <fullName evidence="6">Response regulator transcription factor</fullName>
    </submittedName>
</protein>
<dbReference type="SMART" id="SM00448">
    <property type="entry name" value="REC"/>
    <property type="match status" value="1"/>
</dbReference>
<evidence type="ECO:0000259" key="4">
    <source>
        <dbReference type="PROSITE" id="PS50043"/>
    </source>
</evidence>
<dbReference type="InterPro" id="IPR058245">
    <property type="entry name" value="NreC/VraR/RcsB-like_REC"/>
</dbReference>
<feature type="domain" description="Response regulatory" evidence="5">
    <location>
        <begin position="6"/>
        <end position="122"/>
    </location>
</feature>
<gene>
    <name evidence="6" type="ORF">EKO24_011570</name>
</gene>
<dbReference type="Gene3D" id="3.40.50.2300">
    <property type="match status" value="1"/>
</dbReference>
<evidence type="ECO:0000313" key="6">
    <source>
        <dbReference type="EMBL" id="TRW94554.1"/>
    </source>
</evidence>
<dbReference type="RefSeq" id="WP_127029276.1">
    <property type="nucleotide sequence ID" value="NZ_RYFG02000097.1"/>
</dbReference>
<keyword evidence="7" id="KW-1185">Reference proteome</keyword>
<dbReference type="Pfam" id="PF00196">
    <property type="entry name" value="GerE"/>
    <property type="match status" value="1"/>
</dbReference>